<feature type="chain" id="PRO_5007297306" evidence="2">
    <location>
        <begin position="21"/>
        <end position="128"/>
    </location>
</feature>
<protein>
    <submittedName>
        <fullName evidence="3">Uncharacterized protein</fullName>
    </submittedName>
</protein>
<proteinExistence type="predicted"/>
<feature type="signal peptide" evidence="2">
    <location>
        <begin position="1"/>
        <end position="20"/>
    </location>
</feature>
<dbReference type="Proteomes" id="UP000073492">
    <property type="component" value="Unassembled WGS sequence"/>
</dbReference>
<sequence length="128" mass="12559">MQFKVIVATVAAFAVGSAIAGPVAARIANDDDGAGPGAGPMLVVRAEAAPTANDDNGPGRGPNGKLANRAEAAPAANDNDGNGPMGGLAIRAEAAPTGGAAPTHRFDTRAEAAIHLARAEAAPSIRQM</sequence>
<organism evidence="3 4">
    <name type="scientific">Pseudocercospora musae</name>
    <dbReference type="NCBI Taxonomy" id="113226"/>
    <lineage>
        <taxon>Eukaryota</taxon>
        <taxon>Fungi</taxon>
        <taxon>Dikarya</taxon>
        <taxon>Ascomycota</taxon>
        <taxon>Pezizomycotina</taxon>
        <taxon>Dothideomycetes</taxon>
        <taxon>Dothideomycetidae</taxon>
        <taxon>Mycosphaerellales</taxon>
        <taxon>Mycosphaerellaceae</taxon>
        <taxon>Pseudocercospora</taxon>
    </lineage>
</organism>
<gene>
    <name evidence="3" type="ORF">AC579_6965</name>
</gene>
<evidence type="ECO:0000313" key="4">
    <source>
        <dbReference type="Proteomes" id="UP000073492"/>
    </source>
</evidence>
<accession>A0A139IAN5</accession>
<feature type="region of interest" description="Disordered" evidence="1">
    <location>
        <begin position="27"/>
        <end position="104"/>
    </location>
</feature>
<keyword evidence="4" id="KW-1185">Reference proteome</keyword>
<name>A0A139IAN5_9PEZI</name>
<feature type="compositionally biased region" description="Low complexity" evidence="1">
    <location>
        <begin position="94"/>
        <end position="103"/>
    </location>
</feature>
<comment type="caution">
    <text evidence="3">The sequence shown here is derived from an EMBL/GenBank/DDBJ whole genome shotgun (WGS) entry which is preliminary data.</text>
</comment>
<evidence type="ECO:0000256" key="1">
    <source>
        <dbReference type="SAM" id="MobiDB-lite"/>
    </source>
</evidence>
<keyword evidence="2" id="KW-0732">Signal</keyword>
<feature type="compositionally biased region" description="Low complexity" evidence="1">
    <location>
        <begin position="63"/>
        <end position="82"/>
    </location>
</feature>
<evidence type="ECO:0000313" key="3">
    <source>
        <dbReference type="EMBL" id="KXT11709.1"/>
    </source>
</evidence>
<dbReference type="EMBL" id="LFZO01000185">
    <property type="protein sequence ID" value="KXT11709.1"/>
    <property type="molecule type" value="Genomic_DNA"/>
</dbReference>
<evidence type="ECO:0000256" key="2">
    <source>
        <dbReference type="SAM" id="SignalP"/>
    </source>
</evidence>
<dbReference type="AlphaFoldDB" id="A0A139IAN5"/>
<reference evidence="3 4" key="1">
    <citation type="submission" date="2015-07" db="EMBL/GenBank/DDBJ databases">
        <title>Comparative genomics of the Sigatoka disease complex on banana suggests a link between parallel evolutionary changes in Pseudocercospora fijiensis and Pseudocercospora eumusae and increased virulence on the banana host.</title>
        <authorList>
            <person name="Chang T.-C."/>
            <person name="Salvucci A."/>
            <person name="Crous P.W."/>
            <person name="Stergiopoulos I."/>
        </authorList>
    </citation>
    <scope>NUCLEOTIDE SEQUENCE [LARGE SCALE GENOMIC DNA]</scope>
    <source>
        <strain evidence="3 4">CBS 116634</strain>
    </source>
</reference>
<dbReference type="OrthoDB" id="10055203at2759"/>